<dbReference type="NCBIfam" id="TIGR01549">
    <property type="entry name" value="HAD-SF-IA-v1"/>
    <property type="match status" value="1"/>
</dbReference>
<dbReference type="PANTHER" id="PTHR18901:SF38">
    <property type="entry name" value="PSEUDOURIDINE-5'-PHOSPHATASE"/>
    <property type="match status" value="1"/>
</dbReference>
<comment type="caution">
    <text evidence="1">The sequence shown here is derived from an EMBL/GenBank/DDBJ whole genome shotgun (WGS) entry which is preliminary data.</text>
</comment>
<dbReference type="InterPro" id="IPR006439">
    <property type="entry name" value="HAD-SF_hydro_IA"/>
</dbReference>
<dbReference type="Gene3D" id="3.40.50.1000">
    <property type="entry name" value="HAD superfamily/HAD-like"/>
    <property type="match status" value="1"/>
</dbReference>
<dbReference type="EMBL" id="LOCM01000009">
    <property type="protein sequence ID" value="PND48266.1"/>
    <property type="molecule type" value="Genomic_DNA"/>
</dbReference>
<sequence length="208" mass="23562">MFKAIIFDMDGVIFDTEDFYYQRRKTFLESKGITIDHMEAKEFIGGNLQQVWQKILSENEQAGQADAIHEEYESYKEKHRAPYAQIIFPEVKQTLADLKAAGLKLALASNTQKKDVLFALESSGILSNFDFVLGREDVERPKPQPDIYLKAARLLGIDKAHILIIEDSQKGISAGKSAGMQVWAIKDKRYGIDQSQADRLIDHLGQVK</sequence>
<dbReference type="InterPro" id="IPR023214">
    <property type="entry name" value="HAD_sf"/>
</dbReference>
<evidence type="ECO:0000313" key="2">
    <source>
        <dbReference type="Proteomes" id="UP000235963"/>
    </source>
</evidence>
<dbReference type="NCBIfam" id="TIGR01509">
    <property type="entry name" value="HAD-SF-IA-v3"/>
    <property type="match status" value="1"/>
</dbReference>
<dbReference type="Pfam" id="PF13419">
    <property type="entry name" value="HAD_2"/>
    <property type="match status" value="1"/>
</dbReference>
<evidence type="ECO:0000313" key="1">
    <source>
        <dbReference type="EMBL" id="PND48266.1"/>
    </source>
</evidence>
<dbReference type="PRINTS" id="PR00413">
    <property type="entry name" value="HADHALOGNASE"/>
</dbReference>
<dbReference type="Proteomes" id="UP000235963">
    <property type="component" value="Unassembled WGS sequence"/>
</dbReference>
<proteinExistence type="predicted"/>
<dbReference type="InterPro" id="IPR036412">
    <property type="entry name" value="HAD-like_sf"/>
</dbReference>
<protein>
    <submittedName>
        <fullName evidence="1">HAD family hydrolase</fullName>
    </submittedName>
</protein>
<dbReference type="InterPro" id="IPR023198">
    <property type="entry name" value="PGP-like_dom2"/>
</dbReference>
<dbReference type="AlphaFoldDB" id="A0A2N8LDN6"/>
<keyword evidence="1" id="KW-0378">Hydrolase</keyword>
<name>A0A2N8LDN6_9STRE</name>
<dbReference type="SFLD" id="SFLDG01129">
    <property type="entry name" value="C1.5:_HAD__Beta-PGM__Phosphata"/>
    <property type="match status" value="1"/>
</dbReference>
<gene>
    <name evidence="1" type="ORF">AT575_02040</name>
</gene>
<keyword evidence="2" id="KW-1185">Reference proteome</keyword>
<dbReference type="OrthoDB" id="9797743at2"/>
<reference evidence="1 2" key="1">
    <citation type="submission" date="2015-12" db="EMBL/GenBank/DDBJ databases">
        <title>Streptococcus penaeicida sp. nov.</title>
        <authorList>
            <person name="Gomez-Gil B."/>
            <person name="Morales-Covarrubias M."/>
        </authorList>
    </citation>
    <scope>NUCLEOTIDE SEQUENCE [LARGE SCALE GENOMIC DNA]</scope>
    <source>
        <strain evidence="1 2">CAIM 1838</strain>
    </source>
</reference>
<dbReference type="PANTHER" id="PTHR18901">
    <property type="entry name" value="2-DEOXYGLUCOSE-6-PHOSPHATE PHOSPHATASE 2"/>
    <property type="match status" value="1"/>
</dbReference>
<dbReference type="Gene3D" id="1.10.150.240">
    <property type="entry name" value="Putative phosphatase, domain 2"/>
    <property type="match status" value="1"/>
</dbReference>
<dbReference type="GO" id="GO:0016787">
    <property type="term" value="F:hydrolase activity"/>
    <property type="evidence" value="ECO:0007669"/>
    <property type="project" value="UniProtKB-KW"/>
</dbReference>
<dbReference type="CDD" id="cd07505">
    <property type="entry name" value="HAD_BPGM-like"/>
    <property type="match status" value="1"/>
</dbReference>
<dbReference type="RefSeq" id="WP_102776935.1">
    <property type="nucleotide sequence ID" value="NZ_CBCSGP010000007.1"/>
</dbReference>
<dbReference type="SFLD" id="SFLDG01135">
    <property type="entry name" value="C1.5.6:_HAD__Beta-PGM__Phospha"/>
    <property type="match status" value="1"/>
</dbReference>
<dbReference type="SUPFAM" id="SSF56784">
    <property type="entry name" value="HAD-like"/>
    <property type="match status" value="1"/>
</dbReference>
<accession>A0A2N8LDN6</accession>
<organism evidence="1 2">
    <name type="scientific">Streptococcus penaeicida</name>
    <dbReference type="NCBI Taxonomy" id="1765960"/>
    <lineage>
        <taxon>Bacteria</taxon>
        <taxon>Bacillati</taxon>
        <taxon>Bacillota</taxon>
        <taxon>Bacilli</taxon>
        <taxon>Lactobacillales</taxon>
        <taxon>Streptococcaceae</taxon>
        <taxon>Streptococcus</taxon>
    </lineage>
</organism>
<dbReference type="InterPro" id="IPR041492">
    <property type="entry name" value="HAD_2"/>
</dbReference>
<dbReference type="SFLD" id="SFLDS00003">
    <property type="entry name" value="Haloacid_Dehalogenase"/>
    <property type="match status" value="1"/>
</dbReference>